<dbReference type="CDD" id="cd02440">
    <property type="entry name" value="AdoMet_MTases"/>
    <property type="match status" value="1"/>
</dbReference>
<dbReference type="RefSeq" id="WP_219288121.1">
    <property type="nucleotide sequence ID" value="NZ_RPHB01000003.1"/>
</dbReference>
<keyword evidence="1 5" id="KW-0489">Methyltransferase</keyword>
<evidence type="ECO:0000256" key="2">
    <source>
        <dbReference type="ARBA" id="ARBA00022679"/>
    </source>
</evidence>
<keyword evidence="3" id="KW-0949">S-adenosyl-L-methionine</keyword>
<name>A0A951MDI5_9BACT</name>
<gene>
    <name evidence="5" type="ORF">EGN73_08055</name>
</gene>
<feature type="domain" description="Methyltransferase type 11" evidence="4">
    <location>
        <begin position="33"/>
        <end position="134"/>
    </location>
</feature>
<keyword evidence="6" id="KW-1185">Reference proteome</keyword>
<evidence type="ECO:0000313" key="5">
    <source>
        <dbReference type="EMBL" id="MBW3467770.1"/>
    </source>
</evidence>
<dbReference type="GO" id="GO:0032259">
    <property type="term" value="P:methylation"/>
    <property type="evidence" value="ECO:0007669"/>
    <property type="project" value="UniProtKB-KW"/>
</dbReference>
<dbReference type="Pfam" id="PF08241">
    <property type="entry name" value="Methyltransf_11"/>
    <property type="match status" value="1"/>
</dbReference>
<dbReference type="GO" id="GO:0008757">
    <property type="term" value="F:S-adenosylmethionine-dependent methyltransferase activity"/>
    <property type="evidence" value="ECO:0007669"/>
    <property type="project" value="InterPro"/>
</dbReference>
<proteinExistence type="predicted"/>
<evidence type="ECO:0000256" key="1">
    <source>
        <dbReference type="ARBA" id="ARBA00022603"/>
    </source>
</evidence>
<dbReference type="Proteomes" id="UP000727490">
    <property type="component" value="Unassembled WGS sequence"/>
</dbReference>
<accession>A0A951MDI5</accession>
<dbReference type="InterPro" id="IPR013216">
    <property type="entry name" value="Methyltransf_11"/>
</dbReference>
<comment type="caution">
    <text evidence="5">The sequence shown here is derived from an EMBL/GenBank/DDBJ whole genome shotgun (WGS) entry which is preliminary data.</text>
</comment>
<keyword evidence="2" id="KW-0808">Transferase</keyword>
<dbReference type="EMBL" id="RPHB01000003">
    <property type="protein sequence ID" value="MBW3467770.1"/>
    <property type="molecule type" value="Genomic_DNA"/>
</dbReference>
<evidence type="ECO:0000259" key="4">
    <source>
        <dbReference type="Pfam" id="PF08241"/>
    </source>
</evidence>
<organism evidence="5 6">
    <name type="scientific">Arthrospiribacter ruber</name>
    <dbReference type="NCBI Taxonomy" id="2487934"/>
    <lineage>
        <taxon>Bacteria</taxon>
        <taxon>Pseudomonadati</taxon>
        <taxon>Bacteroidota</taxon>
        <taxon>Cytophagia</taxon>
        <taxon>Cytophagales</taxon>
        <taxon>Cyclobacteriaceae</taxon>
        <taxon>Arthrospiribacter</taxon>
    </lineage>
</organism>
<reference evidence="5 6" key="1">
    <citation type="journal article" date="2020" name="Syst. Appl. Microbiol.">
        <title>Arthrospiribacter ruber gen. nov., sp. nov., a novel bacterium isolated from Arthrospira cultures.</title>
        <authorList>
            <person name="Waleron M."/>
            <person name="Misztak A."/>
            <person name="Waleron M.M."/>
            <person name="Furmaniak M."/>
            <person name="Mrozik A."/>
            <person name="Waleron K."/>
        </authorList>
    </citation>
    <scope>NUCLEOTIDE SEQUENCE [LARGE SCALE GENOMIC DNA]</scope>
    <source>
        <strain evidence="5 6">DPMB0001</strain>
    </source>
</reference>
<sequence>MDIKSLNNLLGNIDIYLLDQILKGRFHQEMNILDAGCGEGRNSIYFLNGGYRIFGIDSDLSAIQMARVYAKTIDKSYDTLRFQKASVQDIPFHYAAFDAVISSAVLHFAKSTEDFEKMWAEMLRVLKPGGTFFLRTCTDRDNILANSPSLGHGVYLLPDGSERFVFTEELEKQLVQKYGLEYLEPPKSVLVHGQRSMGVFVFRKNLFNHL</sequence>
<evidence type="ECO:0000256" key="3">
    <source>
        <dbReference type="ARBA" id="ARBA00022691"/>
    </source>
</evidence>
<dbReference type="PANTHER" id="PTHR43464">
    <property type="entry name" value="METHYLTRANSFERASE"/>
    <property type="match status" value="1"/>
</dbReference>
<protein>
    <submittedName>
        <fullName evidence="5">Class I SAM-dependent methyltransferase</fullName>
    </submittedName>
</protein>
<dbReference type="AlphaFoldDB" id="A0A951MDI5"/>
<dbReference type="PANTHER" id="PTHR43464:SF19">
    <property type="entry name" value="UBIQUINONE BIOSYNTHESIS O-METHYLTRANSFERASE, MITOCHONDRIAL"/>
    <property type="match status" value="1"/>
</dbReference>
<evidence type="ECO:0000313" key="6">
    <source>
        <dbReference type="Proteomes" id="UP000727490"/>
    </source>
</evidence>